<dbReference type="PANTHER" id="PTHR22916:SF51">
    <property type="entry name" value="GLYCOSYLTRANSFERASE EPSH-RELATED"/>
    <property type="match status" value="1"/>
</dbReference>
<dbReference type="Gene3D" id="3.90.550.10">
    <property type="entry name" value="Spore Coat Polysaccharide Biosynthesis Protein SpsA, Chain A"/>
    <property type="match status" value="1"/>
</dbReference>
<name>R5XPE0_9FIRM</name>
<dbReference type="GO" id="GO:0016757">
    <property type="term" value="F:glycosyltransferase activity"/>
    <property type="evidence" value="ECO:0007669"/>
    <property type="project" value="UniProtKB-KW"/>
</dbReference>
<gene>
    <name evidence="4" type="ORF">BN488_01690</name>
</gene>
<organism evidence="4 5">
    <name type="scientific">Intestinibacter bartlettii CAG:1329</name>
    <dbReference type="NCBI Taxonomy" id="1263063"/>
    <lineage>
        <taxon>Bacteria</taxon>
        <taxon>Bacillati</taxon>
        <taxon>Bacillota</taxon>
        <taxon>Clostridia</taxon>
        <taxon>Peptostreptococcales</taxon>
        <taxon>Peptostreptococcaceae</taxon>
        <taxon>Intestinibacter</taxon>
    </lineage>
</organism>
<comment type="caution">
    <text evidence="4">The sequence shown here is derived from an EMBL/GenBank/DDBJ whole genome shotgun (WGS) entry which is preliminary data.</text>
</comment>
<dbReference type="PANTHER" id="PTHR22916">
    <property type="entry name" value="GLYCOSYLTRANSFERASE"/>
    <property type="match status" value="1"/>
</dbReference>
<dbReference type="SUPFAM" id="SSF53448">
    <property type="entry name" value="Nucleotide-diphospho-sugar transferases"/>
    <property type="match status" value="1"/>
</dbReference>
<proteinExistence type="predicted"/>
<reference evidence="4" key="1">
    <citation type="submission" date="2012-11" db="EMBL/GenBank/DDBJ databases">
        <title>Dependencies among metagenomic species, viruses, plasmids and units of genetic variation.</title>
        <authorList>
            <person name="Nielsen H.B."/>
            <person name="Almeida M."/>
            <person name="Juncker A.S."/>
            <person name="Rasmussen S."/>
            <person name="Li J."/>
            <person name="Sunagawa S."/>
            <person name="Plichta D."/>
            <person name="Gautier L."/>
            <person name="Le Chatelier E."/>
            <person name="Peletier E."/>
            <person name="Bonde I."/>
            <person name="Nielsen T."/>
            <person name="Manichanh C."/>
            <person name="Arumugam M."/>
            <person name="Batto J."/>
            <person name="Santos M.B.Q.D."/>
            <person name="Blom N."/>
            <person name="Borruel N."/>
            <person name="Burgdorf K.S."/>
            <person name="Boumezbeur F."/>
            <person name="Casellas F."/>
            <person name="Dore J."/>
            <person name="Guarner F."/>
            <person name="Hansen T."/>
            <person name="Hildebrand F."/>
            <person name="Kaas R.S."/>
            <person name="Kennedy S."/>
            <person name="Kristiansen K."/>
            <person name="Kultima J.R."/>
            <person name="Leonard P."/>
            <person name="Levenez F."/>
            <person name="Lund O."/>
            <person name="Moumen B."/>
            <person name="Le Paslier D."/>
            <person name="Pons N."/>
            <person name="Pedersen O."/>
            <person name="Prifti E."/>
            <person name="Qin J."/>
            <person name="Raes J."/>
            <person name="Tap J."/>
            <person name="Tims S."/>
            <person name="Ussery D.W."/>
            <person name="Yamada T."/>
            <person name="MetaHit consortium"/>
            <person name="Renault P."/>
            <person name="Sicheritz-Ponten T."/>
            <person name="Bork P."/>
            <person name="Wang J."/>
            <person name="Brunak S."/>
            <person name="Ehrlich S.D."/>
        </authorList>
    </citation>
    <scope>NUCLEOTIDE SEQUENCE [LARGE SCALE GENOMIC DNA]</scope>
</reference>
<dbReference type="InterPro" id="IPR029044">
    <property type="entry name" value="Nucleotide-diphossugar_trans"/>
</dbReference>
<sequence length="323" mass="38227">MLSIILPIFNMEEHLNQCVYSILNQTYKDYELILVDDGSIDKSAQMCDEYAEQDNRVIVIHKENGGLSDARNTGVKVAKGEYIFFIDSDDFLDDNQALEKIVNRLKNSKADVLNFGFKKYYANEDKGYNYFKIDKNMPIEYYKHEKGFEFLIQNSLYIASAWNKVVKRELFEKNNLSFKKGIYSEDIDWCARLLIVAKKFDFINESFYCYRQREGSISKSISNKNLNDLKDAIVTCYDMSNDLHDSFKNYYLSYVAYQYATFLVCQAKVKLDQENKIYIDQMRKYSFLLKYSNNKKVRILYILNRLLGYKNLCRIMRIFYGVK</sequence>
<evidence type="ECO:0000259" key="3">
    <source>
        <dbReference type="Pfam" id="PF00535"/>
    </source>
</evidence>
<evidence type="ECO:0000256" key="2">
    <source>
        <dbReference type="ARBA" id="ARBA00022679"/>
    </source>
</evidence>
<keyword evidence="2" id="KW-0808">Transferase</keyword>
<dbReference type="EMBL" id="CBBD010000043">
    <property type="protein sequence ID" value="CDA10651.1"/>
    <property type="molecule type" value="Genomic_DNA"/>
</dbReference>
<dbReference type="InterPro" id="IPR001173">
    <property type="entry name" value="Glyco_trans_2-like"/>
</dbReference>
<dbReference type="Pfam" id="PF00535">
    <property type="entry name" value="Glycos_transf_2"/>
    <property type="match status" value="1"/>
</dbReference>
<accession>R5XPE0</accession>
<protein>
    <recommendedName>
        <fullName evidence="3">Glycosyltransferase 2-like domain-containing protein</fullName>
    </recommendedName>
</protein>
<dbReference type="RefSeq" id="WP_022071913.1">
    <property type="nucleotide sequence ID" value="NZ_HF999328.1"/>
</dbReference>
<evidence type="ECO:0000313" key="4">
    <source>
        <dbReference type="EMBL" id="CDA10651.1"/>
    </source>
</evidence>
<keyword evidence="1" id="KW-0328">Glycosyltransferase</keyword>
<feature type="domain" description="Glycosyltransferase 2-like" evidence="3">
    <location>
        <begin position="3"/>
        <end position="173"/>
    </location>
</feature>
<evidence type="ECO:0000313" key="5">
    <source>
        <dbReference type="Proteomes" id="UP000017980"/>
    </source>
</evidence>
<evidence type="ECO:0000256" key="1">
    <source>
        <dbReference type="ARBA" id="ARBA00022676"/>
    </source>
</evidence>
<dbReference type="Proteomes" id="UP000017980">
    <property type="component" value="Unassembled WGS sequence"/>
</dbReference>
<dbReference type="CDD" id="cd00761">
    <property type="entry name" value="Glyco_tranf_GTA_type"/>
    <property type="match status" value="1"/>
</dbReference>
<dbReference type="AlphaFoldDB" id="R5XPE0"/>